<feature type="domain" description="Mandelate racemase/muconate lactonizing enzyme C-terminal" evidence="6">
    <location>
        <begin position="138"/>
        <end position="235"/>
    </location>
</feature>
<dbReference type="Gene3D" id="3.30.390.10">
    <property type="entry name" value="Enolase-like, N-terminal domain"/>
    <property type="match status" value="1"/>
</dbReference>
<dbReference type="NCBIfam" id="TIGR01927">
    <property type="entry name" value="menC_gam_Gplu"/>
    <property type="match status" value="1"/>
</dbReference>
<evidence type="ECO:0000256" key="2">
    <source>
        <dbReference type="ARBA" id="ARBA00022842"/>
    </source>
</evidence>
<dbReference type="GO" id="GO:0043748">
    <property type="term" value="F:O-succinylbenzoate synthase activity"/>
    <property type="evidence" value="ECO:0007669"/>
    <property type="project" value="UniProtKB-EC"/>
</dbReference>
<dbReference type="Proteomes" id="UP000702544">
    <property type="component" value="Unassembled WGS sequence"/>
</dbReference>
<dbReference type="SFLD" id="SFLDG00180">
    <property type="entry name" value="muconate_cycloisomerase"/>
    <property type="match status" value="1"/>
</dbReference>
<dbReference type="SUPFAM" id="SSF51604">
    <property type="entry name" value="Enolase C-terminal domain-like"/>
    <property type="match status" value="1"/>
</dbReference>
<dbReference type="SFLD" id="SFLDF00009">
    <property type="entry name" value="o-succinylbenzoate_synthase"/>
    <property type="match status" value="1"/>
</dbReference>
<evidence type="ECO:0000313" key="8">
    <source>
        <dbReference type="Proteomes" id="UP000702544"/>
    </source>
</evidence>
<dbReference type="InterPro" id="IPR036849">
    <property type="entry name" value="Enolase-like_C_sf"/>
</dbReference>
<dbReference type="SFLD" id="SFLDS00001">
    <property type="entry name" value="Enolase"/>
    <property type="match status" value="1"/>
</dbReference>
<evidence type="ECO:0000256" key="4">
    <source>
        <dbReference type="HAMAP-Rule" id="MF_00470"/>
    </source>
</evidence>
<dbReference type="InterPro" id="IPR013342">
    <property type="entry name" value="Mandelate_racemase_C"/>
</dbReference>
<dbReference type="AlphaFoldDB" id="A0AAE4Z5V9"/>
<comment type="pathway">
    <text evidence="4">Quinol/quinone metabolism; menaquinone biosynthesis.</text>
</comment>
<feature type="binding site" evidence="4">
    <location>
        <position position="216"/>
    </location>
    <ligand>
        <name>Mg(2+)</name>
        <dbReference type="ChEBI" id="CHEBI:18420"/>
    </ligand>
</feature>
<organism evidence="7 8">
    <name type="scientific">Candidatus Kutchimonas denitrificans</name>
    <dbReference type="NCBI Taxonomy" id="3056748"/>
    <lineage>
        <taxon>Bacteria</taxon>
        <taxon>Pseudomonadati</taxon>
        <taxon>Gemmatimonadota</taxon>
        <taxon>Gemmatimonadia</taxon>
        <taxon>Candidatus Palauibacterales</taxon>
        <taxon>Candidatus Palauibacteraceae</taxon>
        <taxon>Candidatus Kutchimonas</taxon>
    </lineage>
</organism>
<comment type="pathway">
    <text evidence="4">Quinol/quinone metabolism; 1,4-dihydroxy-2-naphthoate biosynthesis; 1,4-dihydroxy-2-naphthoate from chorismate: step 4/7.</text>
</comment>
<name>A0AAE4Z5V9_9BACT</name>
<proteinExistence type="inferred from homology"/>
<evidence type="ECO:0000256" key="3">
    <source>
        <dbReference type="ARBA" id="ARBA00023239"/>
    </source>
</evidence>
<dbReference type="Pfam" id="PF21508">
    <property type="entry name" value="MenC_N"/>
    <property type="match status" value="1"/>
</dbReference>
<dbReference type="SUPFAM" id="SSF54826">
    <property type="entry name" value="Enolase N-terminal domain-like"/>
    <property type="match status" value="1"/>
</dbReference>
<comment type="similarity">
    <text evidence="4">Belongs to the mandelate racemase/muconate lactonizing enzyme family. MenC type 1 subfamily.</text>
</comment>
<feature type="active site" description="Proton donor" evidence="4">
    <location>
        <position position="160"/>
    </location>
</feature>
<comment type="caution">
    <text evidence="7">The sequence shown here is derived from an EMBL/GenBank/DDBJ whole genome shotgun (WGS) entry which is preliminary data.</text>
</comment>
<dbReference type="PANTHER" id="PTHR48073:SF2">
    <property type="entry name" value="O-SUCCINYLBENZOATE SYNTHASE"/>
    <property type="match status" value="1"/>
</dbReference>
<keyword evidence="4" id="KW-0474">Menaquinone biosynthesis</keyword>
<dbReference type="Pfam" id="PF13378">
    <property type="entry name" value="MR_MLE_C"/>
    <property type="match status" value="1"/>
</dbReference>
<dbReference type="InterPro" id="IPR018110">
    <property type="entry name" value="Mandel_Rmase/mucon_lact_enz_CS"/>
</dbReference>
<dbReference type="InterPro" id="IPR029065">
    <property type="entry name" value="Enolase_C-like"/>
</dbReference>
<comment type="cofactor">
    <cofactor evidence="4">
        <name>a divalent metal cation</name>
        <dbReference type="ChEBI" id="CHEBI:60240"/>
    </cofactor>
</comment>
<evidence type="ECO:0000313" key="7">
    <source>
        <dbReference type="EMBL" id="NIR73603.1"/>
    </source>
</evidence>
<evidence type="ECO:0000259" key="6">
    <source>
        <dbReference type="SMART" id="SM00922"/>
    </source>
</evidence>
<dbReference type="GO" id="GO:0009234">
    <property type="term" value="P:menaquinone biosynthetic process"/>
    <property type="evidence" value="ECO:0007669"/>
    <property type="project" value="UniProtKB-UniRule"/>
</dbReference>
<dbReference type="InterPro" id="IPR041338">
    <property type="entry name" value="OSBS_N"/>
</dbReference>
<dbReference type="GO" id="GO:0009063">
    <property type="term" value="P:amino acid catabolic process"/>
    <property type="evidence" value="ECO:0007669"/>
    <property type="project" value="InterPro"/>
</dbReference>
<dbReference type="HAMAP" id="MF_00470">
    <property type="entry name" value="MenC_1"/>
    <property type="match status" value="1"/>
</dbReference>
<dbReference type="GO" id="GO:0000287">
    <property type="term" value="F:magnesium ion binding"/>
    <property type="evidence" value="ECO:0007669"/>
    <property type="project" value="UniProtKB-UniRule"/>
</dbReference>
<accession>A0AAE4Z5V9</accession>
<dbReference type="PANTHER" id="PTHR48073">
    <property type="entry name" value="O-SUCCINYLBENZOATE SYNTHASE-RELATED"/>
    <property type="match status" value="1"/>
</dbReference>
<gene>
    <name evidence="4 7" type="primary">menC</name>
    <name evidence="7" type="ORF">GWO12_00585</name>
</gene>
<feature type="binding site" evidence="4">
    <location>
        <position position="190"/>
    </location>
    <ligand>
        <name>Mg(2+)</name>
        <dbReference type="ChEBI" id="CHEBI:18420"/>
    </ligand>
</feature>
<feature type="binding site" evidence="4">
    <location>
        <position position="239"/>
    </location>
    <ligand>
        <name>Mg(2+)</name>
        <dbReference type="ChEBI" id="CHEBI:18420"/>
    </ligand>
</feature>
<keyword evidence="3 4" id="KW-0456">Lyase</keyword>
<protein>
    <recommendedName>
        <fullName evidence="4 5">o-succinylbenzoate synthase</fullName>
        <shortName evidence="4">OSB synthase</shortName>
        <shortName evidence="4">OSBS</shortName>
        <ecNumber evidence="4 5">4.2.1.113</ecNumber>
    </recommendedName>
    <alternativeName>
        <fullName evidence="4">4-(2'-carboxyphenyl)-4-oxybutyric acid synthase</fullName>
    </alternativeName>
    <alternativeName>
        <fullName evidence="4">o-succinylbenzoic acid synthase</fullName>
    </alternativeName>
</protein>
<dbReference type="EC" id="4.2.1.113" evidence="4 5"/>
<comment type="function">
    <text evidence="4">Converts 2-succinyl-6-hydroxy-2,4-cyclohexadiene-1-carboxylate (SHCHC) to 2-succinylbenzoate (OSB).</text>
</comment>
<comment type="catalytic activity">
    <reaction evidence="4">
        <text>(1R,6R)-6-hydroxy-2-succinyl-cyclohexa-2,4-diene-1-carboxylate = 2-succinylbenzoate + H2O</text>
        <dbReference type="Rhea" id="RHEA:10196"/>
        <dbReference type="ChEBI" id="CHEBI:15377"/>
        <dbReference type="ChEBI" id="CHEBI:18325"/>
        <dbReference type="ChEBI" id="CHEBI:58689"/>
        <dbReference type="EC" id="4.2.1.113"/>
    </reaction>
</comment>
<dbReference type="InterPro" id="IPR010196">
    <property type="entry name" value="OSB_synthase_MenC1"/>
</dbReference>
<keyword evidence="1 4" id="KW-0479">Metal-binding</keyword>
<reference evidence="7 8" key="1">
    <citation type="submission" date="2020-01" db="EMBL/GenBank/DDBJ databases">
        <title>Genomes assembled from Gulf of Kutch pelagic sediment metagenomes.</title>
        <authorList>
            <person name="Chandrashekar M."/>
            <person name="Mahajan M.S."/>
            <person name="Dave K.J."/>
            <person name="Vatsa P."/>
            <person name="Nathani N.M."/>
        </authorList>
    </citation>
    <scope>NUCLEOTIDE SEQUENCE [LARGE SCALE GENOMIC DNA]</scope>
    <source>
        <strain evidence="7">KS3-K002</strain>
    </source>
</reference>
<evidence type="ECO:0000256" key="5">
    <source>
        <dbReference type="NCBIfam" id="TIGR01927"/>
    </source>
</evidence>
<dbReference type="SMART" id="SM00922">
    <property type="entry name" value="MR_MLE"/>
    <property type="match status" value="1"/>
</dbReference>
<evidence type="ECO:0000256" key="1">
    <source>
        <dbReference type="ARBA" id="ARBA00022723"/>
    </source>
</evidence>
<sequence length="356" mass="38472">MKIVDLAAARFHLPLRSPADFGGGRLTARDGLLLRMDGPNGARGWGEAAPLPGLHVETLDDVERALAAVRPRLAGHDPQELEELGRALHDVPPTLRFAVEMAWLALTARARGTAPAHLLASSPHASVPLNALAAGADPYEMARTILARPDARSLRVLKLKLGRGRPLEDERRQLEKLASALPPGTSLRLDGNRGYELDEATTLLAGLDRRRVEYLEEPLRDPRLLPRLSERTGLPIALDESLHDDELNGLWAHPCVAAHVLKPTRLGGFAETLRRAERGLRDGKRCVISSCLESGLGLSALAQLAAAIGDAPTAAGLATFQLLADDLCDPPLAATDWQLRTDDWIAQPAPRFRDAV</sequence>
<dbReference type="InterPro" id="IPR029017">
    <property type="entry name" value="Enolase-like_N"/>
</dbReference>
<dbReference type="Gene3D" id="3.20.20.120">
    <property type="entry name" value="Enolase-like C-terminal domain"/>
    <property type="match status" value="1"/>
</dbReference>
<keyword evidence="2 4" id="KW-0460">Magnesium</keyword>
<dbReference type="EMBL" id="JAACAK010000002">
    <property type="protein sequence ID" value="NIR73603.1"/>
    <property type="molecule type" value="Genomic_DNA"/>
</dbReference>
<dbReference type="PROSITE" id="PS00909">
    <property type="entry name" value="MR_MLE_2"/>
    <property type="match status" value="1"/>
</dbReference>
<feature type="active site" description="Proton acceptor" evidence="4">
    <location>
        <position position="262"/>
    </location>
</feature>